<keyword evidence="1" id="KW-0812">Transmembrane</keyword>
<dbReference type="InterPro" id="IPR018580">
    <property type="entry name" value="Uncharacterised_YfhO"/>
</dbReference>
<dbReference type="AlphaFoldDB" id="A0A1G1VR24"/>
<organism evidence="2 3">
    <name type="scientific">Candidatus Chisholmbacteria bacterium RIFCSPHIGHO2_01_FULL_52_32</name>
    <dbReference type="NCBI Taxonomy" id="1797591"/>
    <lineage>
        <taxon>Bacteria</taxon>
        <taxon>Candidatus Chisholmiibacteriota</taxon>
    </lineage>
</organism>
<dbReference type="Pfam" id="PF09586">
    <property type="entry name" value="YfhO"/>
    <property type="match status" value="1"/>
</dbReference>
<dbReference type="Proteomes" id="UP000179233">
    <property type="component" value="Unassembled WGS sequence"/>
</dbReference>
<dbReference type="PANTHER" id="PTHR38454:SF1">
    <property type="entry name" value="INTEGRAL MEMBRANE PROTEIN"/>
    <property type="match status" value="1"/>
</dbReference>
<reference evidence="2 3" key="1">
    <citation type="journal article" date="2016" name="Nat. Commun.">
        <title>Thousands of microbial genomes shed light on interconnected biogeochemical processes in an aquifer system.</title>
        <authorList>
            <person name="Anantharaman K."/>
            <person name="Brown C.T."/>
            <person name="Hug L.A."/>
            <person name="Sharon I."/>
            <person name="Castelle C.J."/>
            <person name="Probst A.J."/>
            <person name="Thomas B.C."/>
            <person name="Singh A."/>
            <person name="Wilkins M.J."/>
            <person name="Karaoz U."/>
            <person name="Brodie E.L."/>
            <person name="Williams K.H."/>
            <person name="Hubbard S.S."/>
            <person name="Banfield J.F."/>
        </authorList>
    </citation>
    <scope>NUCLEOTIDE SEQUENCE [LARGE SCALE GENOMIC DNA]</scope>
</reference>
<feature type="transmembrane region" description="Helical" evidence="1">
    <location>
        <begin position="325"/>
        <end position="345"/>
    </location>
</feature>
<evidence type="ECO:0008006" key="4">
    <source>
        <dbReference type="Google" id="ProtNLM"/>
    </source>
</evidence>
<feature type="transmembrane region" description="Helical" evidence="1">
    <location>
        <begin position="65"/>
        <end position="89"/>
    </location>
</feature>
<sequence>MKRFRLGLQPNLLVGVVLALATAVFFYPVFRGEVLFFGDNLSLKLPNAIYAAVRLREGVLPLWNPYLFAGIPFLADISTAVFYPFSLFFLVLDPFWALTVVTIMSVFLAGVSFFLFVKELGMSRIAAFSSAMTFMFSATILHYTSYLPLLSSSIWLPFTFLAFYKAIARGSTLWSVVAAFSLALQIFGGHPQPVLYTLVLLFSYWLFFSKVRSWNRLKPVLLLFGLAFGVTAVVVLPALELARLSTRSSMDFVTATGDSLHPVLLLRLFLPNLFDQPQVGMTWGPAWRHVADNTGYLGILTFVILFLSAKRIFLRRETPKRRLFLFFLGAACTSLILALGRYTPIYQILFTLIPFFRVFRGPAEALLPFSLSMAVCGGIAFDEVKKRGLSFVAARRLLIMAGFMWAVGIVFFLVGRFGFGLFWRPFSTFHTFERDQVIVGTVSANMVLASLLFGLSIIVLFRKKYWFFVGLVFLDLLFFNSRYVFTMPRQLVRIESEPGRQLQNVLAPSERFLSYQDSVPFSGLGNYWENMAIGPPFAATFYTPEERRSYRELNRRLSDLALNWNMVYGLPTPNGYASFVLSAYAKYLRGDKISSLRLNEVGLQEVEAEKLNQLSVAYFLSEQGIVRSSQLLPRSRVVDHSGESAGEAEILVNQPERVVVAVEADRQGVLVLADSVYPGWEVFVDGQRVEMGKYQGTFRSVPVLSGVHAVEYVFRPRLVYLGALISGFTIVICLLLVWKEKRIRSRVSQFYADRG</sequence>
<feature type="transmembrane region" description="Helical" evidence="1">
    <location>
        <begin position="437"/>
        <end position="458"/>
    </location>
</feature>
<keyword evidence="1" id="KW-0472">Membrane</keyword>
<name>A0A1G1VR24_9BACT</name>
<feature type="transmembrane region" description="Helical" evidence="1">
    <location>
        <begin position="396"/>
        <end position="417"/>
    </location>
</feature>
<accession>A0A1G1VR24</accession>
<feature type="transmembrane region" description="Helical" evidence="1">
    <location>
        <begin position="220"/>
        <end position="239"/>
    </location>
</feature>
<feature type="transmembrane region" description="Helical" evidence="1">
    <location>
        <begin position="193"/>
        <end position="208"/>
    </location>
</feature>
<feature type="transmembrane region" description="Helical" evidence="1">
    <location>
        <begin position="718"/>
        <end position="738"/>
    </location>
</feature>
<keyword evidence="1" id="KW-1133">Transmembrane helix</keyword>
<feature type="transmembrane region" description="Helical" evidence="1">
    <location>
        <begin position="465"/>
        <end position="485"/>
    </location>
</feature>
<dbReference type="EMBL" id="MHCJ01000007">
    <property type="protein sequence ID" value="OGY17677.1"/>
    <property type="molecule type" value="Genomic_DNA"/>
</dbReference>
<feature type="transmembrane region" description="Helical" evidence="1">
    <location>
        <begin position="365"/>
        <end position="384"/>
    </location>
</feature>
<feature type="transmembrane region" description="Helical" evidence="1">
    <location>
        <begin position="295"/>
        <end position="313"/>
    </location>
</feature>
<evidence type="ECO:0000256" key="1">
    <source>
        <dbReference type="SAM" id="Phobius"/>
    </source>
</evidence>
<evidence type="ECO:0000313" key="2">
    <source>
        <dbReference type="EMBL" id="OGY17677.1"/>
    </source>
</evidence>
<feature type="transmembrane region" description="Helical" evidence="1">
    <location>
        <begin position="171"/>
        <end position="187"/>
    </location>
</feature>
<comment type="caution">
    <text evidence="2">The sequence shown here is derived from an EMBL/GenBank/DDBJ whole genome shotgun (WGS) entry which is preliminary data.</text>
</comment>
<feature type="transmembrane region" description="Helical" evidence="1">
    <location>
        <begin position="12"/>
        <end position="30"/>
    </location>
</feature>
<evidence type="ECO:0000313" key="3">
    <source>
        <dbReference type="Proteomes" id="UP000179233"/>
    </source>
</evidence>
<feature type="transmembrane region" description="Helical" evidence="1">
    <location>
        <begin position="95"/>
        <end position="117"/>
    </location>
</feature>
<proteinExistence type="predicted"/>
<dbReference type="PANTHER" id="PTHR38454">
    <property type="entry name" value="INTEGRAL MEMBRANE PROTEIN-RELATED"/>
    <property type="match status" value="1"/>
</dbReference>
<protein>
    <recommendedName>
        <fullName evidence="4">Membrane protein 6-pyruvoyl-tetrahydropterin synthase-related domain-containing protein</fullName>
    </recommendedName>
</protein>
<gene>
    <name evidence="2" type="ORF">A2786_05725</name>
</gene>